<evidence type="ECO:0000313" key="2">
    <source>
        <dbReference type="Proteomes" id="UP000298787"/>
    </source>
</evidence>
<dbReference type="EMBL" id="CM014100">
    <property type="protein sequence ID" value="TKS92160.1"/>
    <property type="molecule type" value="Genomic_DNA"/>
</dbReference>
<protein>
    <submittedName>
        <fullName evidence="1">Uncharacterized protein</fullName>
    </submittedName>
</protein>
<dbReference type="Proteomes" id="UP000298787">
    <property type="component" value="Chromosome 23"/>
</dbReference>
<accession>A0A4U5VVW1</accession>
<keyword evidence="2" id="KW-1185">Reference proteome</keyword>
<gene>
    <name evidence="1" type="ORF">D9C73_025639</name>
</gene>
<dbReference type="AlphaFoldDB" id="A0A4U5VVW1"/>
<sequence length="134" mass="15423">MSRRKSCRVAGRGLRPVMADHRNKIRRATQQERKEQMDGKDKLLWRCSTLVSPSRVKVMRGMFPFLQPDVLNSRTMESSINGCTAGGCARKTIKLKCHPPSHEPALYRLCFNKIQREAVNKIEKILLELEICEI</sequence>
<proteinExistence type="predicted"/>
<organism evidence="1 2">
    <name type="scientific">Collichthys lucidus</name>
    <name type="common">Big head croaker</name>
    <name type="synonym">Sciaena lucida</name>
    <dbReference type="NCBI Taxonomy" id="240159"/>
    <lineage>
        <taxon>Eukaryota</taxon>
        <taxon>Metazoa</taxon>
        <taxon>Chordata</taxon>
        <taxon>Craniata</taxon>
        <taxon>Vertebrata</taxon>
        <taxon>Euteleostomi</taxon>
        <taxon>Actinopterygii</taxon>
        <taxon>Neopterygii</taxon>
        <taxon>Teleostei</taxon>
        <taxon>Neoteleostei</taxon>
        <taxon>Acanthomorphata</taxon>
        <taxon>Eupercaria</taxon>
        <taxon>Sciaenidae</taxon>
        <taxon>Collichthys</taxon>
    </lineage>
</organism>
<name>A0A4U5VVW1_COLLU</name>
<reference evidence="1 2" key="1">
    <citation type="submission" date="2019-01" db="EMBL/GenBank/DDBJ databases">
        <title>Genome Assembly of Collichthys lucidus.</title>
        <authorList>
            <person name="Cai M."/>
            <person name="Xiao S."/>
        </authorList>
    </citation>
    <scope>NUCLEOTIDE SEQUENCE [LARGE SCALE GENOMIC DNA]</scope>
    <source>
        <strain evidence="1">JT15FE1705JMU</strain>
        <tissue evidence="1">Muscle</tissue>
    </source>
</reference>
<evidence type="ECO:0000313" key="1">
    <source>
        <dbReference type="EMBL" id="TKS92160.1"/>
    </source>
</evidence>